<evidence type="ECO:0000256" key="6">
    <source>
        <dbReference type="ARBA" id="ARBA00022691"/>
    </source>
</evidence>
<keyword evidence="5 7" id="KW-0808">Transferase</keyword>
<organism evidence="8">
    <name type="scientific">Levilinea saccharolytica</name>
    <dbReference type="NCBI Taxonomy" id="229921"/>
    <lineage>
        <taxon>Bacteria</taxon>
        <taxon>Bacillati</taxon>
        <taxon>Chloroflexota</taxon>
        <taxon>Anaerolineae</taxon>
        <taxon>Anaerolineales</taxon>
        <taxon>Anaerolineaceae</taxon>
        <taxon>Levilinea</taxon>
    </lineage>
</organism>
<dbReference type="GO" id="GO:0005737">
    <property type="term" value="C:cytoplasm"/>
    <property type="evidence" value="ECO:0007669"/>
    <property type="project" value="UniProtKB-SubCell"/>
</dbReference>
<accession>A0A0N0RDG9</accession>
<dbReference type="EMBL" id="DF967975">
    <property type="protein sequence ID" value="GAP19673.1"/>
    <property type="molecule type" value="Genomic_DNA"/>
</dbReference>
<evidence type="ECO:0000256" key="5">
    <source>
        <dbReference type="ARBA" id="ARBA00022679"/>
    </source>
</evidence>
<dbReference type="GO" id="GO:0004719">
    <property type="term" value="F:protein-L-isoaspartate (D-aspartate) O-methyltransferase activity"/>
    <property type="evidence" value="ECO:0007669"/>
    <property type="project" value="UniProtKB-UniRule"/>
</dbReference>
<dbReference type="HAMAP" id="MF_00090">
    <property type="entry name" value="PIMT"/>
    <property type="match status" value="1"/>
</dbReference>
<evidence type="ECO:0000256" key="7">
    <source>
        <dbReference type="HAMAP-Rule" id="MF_00090"/>
    </source>
</evidence>
<dbReference type="PANTHER" id="PTHR11579">
    <property type="entry name" value="PROTEIN-L-ISOASPARTATE O-METHYLTRANSFERASE"/>
    <property type="match status" value="1"/>
</dbReference>
<keyword evidence="6 7" id="KW-0949">S-adenosyl-L-methionine</keyword>
<dbReference type="EC" id="2.1.1.77" evidence="7"/>
<comment type="catalytic activity">
    <reaction evidence="7">
        <text>[protein]-L-isoaspartate + S-adenosyl-L-methionine = [protein]-L-isoaspartate alpha-methyl ester + S-adenosyl-L-homocysteine</text>
        <dbReference type="Rhea" id="RHEA:12705"/>
        <dbReference type="Rhea" id="RHEA-COMP:12143"/>
        <dbReference type="Rhea" id="RHEA-COMP:12144"/>
        <dbReference type="ChEBI" id="CHEBI:57856"/>
        <dbReference type="ChEBI" id="CHEBI:59789"/>
        <dbReference type="ChEBI" id="CHEBI:90596"/>
        <dbReference type="ChEBI" id="CHEBI:90598"/>
        <dbReference type="EC" id="2.1.1.77"/>
    </reaction>
</comment>
<feature type="active site" evidence="7">
    <location>
        <position position="63"/>
    </location>
</feature>
<gene>
    <name evidence="7" type="primary">pcm</name>
    <name evidence="8" type="ORF">LSAC_03583</name>
</gene>
<dbReference type="InterPro" id="IPR029063">
    <property type="entry name" value="SAM-dependent_MTases_sf"/>
</dbReference>
<dbReference type="AlphaFoldDB" id="A0A0N0RDG9"/>
<proteinExistence type="inferred from homology"/>
<reference evidence="8" key="1">
    <citation type="journal article" date="2015" name="Genome Announc.">
        <title>Draft Genome Sequences of Anaerolinea thermolimosa IMO-1, Bellilinea caldifistulae GOMI-1, Leptolinea tardivitalis YMTK-2, Levilinea saccharolytica KIBI-1, Longilinea arvoryzae KOME-1, Previously Described as Members of the Class Anaerolineae (Chloroflexi).</title>
        <authorList>
            <person name="Matsuura N."/>
            <person name="Tourlousse M.D."/>
            <person name="Ohashi A."/>
            <person name="Hugenholtz P."/>
            <person name="Sekiguchi Y."/>
        </authorList>
    </citation>
    <scope>NUCLEOTIDE SEQUENCE</scope>
    <source>
        <strain evidence="8">KIBI-1</strain>
    </source>
</reference>
<dbReference type="SUPFAM" id="SSF53335">
    <property type="entry name" value="S-adenosyl-L-methionine-dependent methyltransferases"/>
    <property type="match status" value="1"/>
</dbReference>
<dbReference type="GO" id="GO:0032259">
    <property type="term" value="P:methylation"/>
    <property type="evidence" value="ECO:0007669"/>
    <property type="project" value="UniProtKB-KW"/>
</dbReference>
<evidence type="ECO:0000256" key="1">
    <source>
        <dbReference type="ARBA" id="ARBA00004496"/>
    </source>
</evidence>
<comment type="function">
    <text evidence="7">Catalyzes the methyl esterification of L-isoaspartyl residues in peptides and proteins that result from spontaneous decomposition of normal L-aspartyl and L-asparaginyl residues. It plays a role in the repair and/or degradation of damaged proteins.</text>
</comment>
<dbReference type="Pfam" id="PF01135">
    <property type="entry name" value="PCMT"/>
    <property type="match status" value="1"/>
</dbReference>
<dbReference type="PANTHER" id="PTHR11579:SF0">
    <property type="entry name" value="PROTEIN-L-ISOASPARTATE(D-ASPARTATE) O-METHYLTRANSFERASE"/>
    <property type="match status" value="1"/>
</dbReference>
<protein>
    <recommendedName>
        <fullName evidence="7">Protein-L-isoaspartate O-methyltransferase</fullName>
        <ecNumber evidence="7">2.1.1.77</ecNumber>
    </recommendedName>
    <alternativeName>
        <fullName evidence="7">L-isoaspartyl protein carboxyl methyltransferase</fullName>
    </alternativeName>
    <alternativeName>
        <fullName evidence="7">Protein L-isoaspartyl methyltransferase</fullName>
    </alternativeName>
    <alternativeName>
        <fullName evidence="7">Protein-beta-aspartate methyltransferase</fullName>
        <shortName evidence="7">PIMT</shortName>
    </alternativeName>
</protein>
<dbReference type="NCBIfam" id="TIGR00080">
    <property type="entry name" value="pimt"/>
    <property type="match status" value="1"/>
</dbReference>
<keyword evidence="3 7" id="KW-0963">Cytoplasm</keyword>
<evidence type="ECO:0000256" key="4">
    <source>
        <dbReference type="ARBA" id="ARBA00022603"/>
    </source>
</evidence>
<dbReference type="CDD" id="cd02440">
    <property type="entry name" value="AdoMet_MTases"/>
    <property type="match status" value="1"/>
</dbReference>
<evidence type="ECO:0000313" key="8">
    <source>
        <dbReference type="EMBL" id="GAP19673.1"/>
    </source>
</evidence>
<dbReference type="GO" id="GO:0030091">
    <property type="term" value="P:protein repair"/>
    <property type="evidence" value="ECO:0007669"/>
    <property type="project" value="UniProtKB-UniRule"/>
</dbReference>
<sequence>MDDPFAPQREEMLREQIQRRGIRSARVCDALRRTPRHEFVSPEHRAQAYADGPLPIGHGQTISQPYIVALMTQLLSLEGDETVLEIGTGSGYQAAVLALLARQVYTVERISALAQEAAARLQRLGLTNVRVIEGDGSIGLPAYAPYDAVLVTAGAPQVPAQLLEQLALGGRLVLPVGPRHAQTLERWEKTPSGLEHEAVLPVAFVPLRGEEGWAENAF</sequence>
<name>A0A0N0RDG9_9CHLR</name>
<dbReference type="Gene3D" id="3.40.50.150">
    <property type="entry name" value="Vaccinia Virus protein VP39"/>
    <property type="match status" value="1"/>
</dbReference>
<comment type="similarity">
    <text evidence="2 7">Belongs to the methyltransferase superfamily. L-isoaspartyl/D-aspartyl protein methyltransferase family.</text>
</comment>
<dbReference type="RefSeq" id="WP_236690970.1">
    <property type="nucleotide sequence ID" value="NZ_BBXZ01000188.1"/>
</dbReference>
<comment type="subcellular location">
    <subcellularLocation>
        <location evidence="1 7">Cytoplasm</location>
    </subcellularLocation>
</comment>
<keyword evidence="4 7" id="KW-0489">Methyltransferase</keyword>
<evidence type="ECO:0000256" key="3">
    <source>
        <dbReference type="ARBA" id="ARBA00022490"/>
    </source>
</evidence>
<dbReference type="FunFam" id="3.40.50.150:FF:000010">
    <property type="entry name" value="Protein-L-isoaspartate O-methyltransferase"/>
    <property type="match status" value="1"/>
</dbReference>
<dbReference type="InterPro" id="IPR000682">
    <property type="entry name" value="PCMT"/>
</dbReference>
<dbReference type="NCBIfam" id="NF001453">
    <property type="entry name" value="PRK00312.1"/>
    <property type="match status" value="1"/>
</dbReference>
<evidence type="ECO:0000256" key="2">
    <source>
        <dbReference type="ARBA" id="ARBA00005369"/>
    </source>
</evidence>